<dbReference type="NCBIfam" id="NF001261">
    <property type="entry name" value="PRK00226.1-2"/>
    <property type="match status" value="1"/>
</dbReference>
<dbReference type="InterPro" id="IPR022691">
    <property type="entry name" value="Tscrpt_elong_fac_GreA/B_N"/>
</dbReference>
<evidence type="ECO:0000256" key="9">
    <source>
        <dbReference type="RuleBase" id="RU000556"/>
    </source>
</evidence>
<gene>
    <name evidence="8" type="primary">greA</name>
    <name evidence="12" type="ordered locus">Despr_1810</name>
</gene>
<dbReference type="EMBL" id="CP002364">
    <property type="protein sequence ID" value="ADW17960.1"/>
    <property type="molecule type" value="Genomic_DNA"/>
</dbReference>
<feature type="domain" description="Transcription elongation factor GreA/GreB C-terminal" evidence="10">
    <location>
        <begin position="83"/>
        <end position="156"/>
    </location>
</feature>
<evidence type="ECO:0000313" key="12">
    <source>
        <dbReference type="EMBL" id="ADW17960.1"/>
    </source>
</evidence>
<evidence type="ECO:0000259" key="10">
    <source>
        <dbReference type="Pfam" id="PF01272"/>
    </source>
</evidence>
<protein>
    <recommendedName>
        <fullName evidence="2 8">Transcription elongation factor GreA</fullName>
    </recommendedName>
    <alternativeName>
        <fullName evidence="7 8">Transcript cleavage factor GreA</fullName>
    </alternativeName>
</protein>
<dbReference type="InterPro" id="IPR001437">
    <property type="entry name" value="Tscrpt_elong_fac_GreA/B_C"/>
</dbReference>
<dbReference type="Gene3D" id="1.10.287.180">
    <property type="entry name" value="Transcription elongation factor, GreA/GreB, N-terminal domain"/>
    <property type="match status" value="1"/>
</dbReference>
<evidence type="ECO:0000256" key="7">
    <source>
        <dbReference type="ARBA" id="ARBA00030776"/>
    </source>
</evidence>
<dbReference type="HAMAP" id="MF_00105">
    <property type="entry name" value="GreA_GreB"/>
    <property type="match status" value="1"/>
</dbReference>
<reference evidence="12 13" key="1">
    <citation type="journal article" date="2011" name="Stand. Genomic Sci.">
        <title>Complete genome sequence of Desulfobulbus propionicus type strain (1pr3).</title>
        <authorList>
            <person name="Pagani I."/>
            <person name="Lapidus A."/>
            <person name="Nolan M."/>
            <person name="Lucas S."/>
            <person name="Hammon N."/>
            <person name="Deshpande S."/>
            <person name="Cheng J.F."/>
            <person name="Chertkov O."/>
            <person name="Davenport K."/>
            <person name="Tapia R."/>
            <person name="Han C."/>
            <person name="Goodwin L."/>
            <person name="Pitluck S."/>
            <person name="Liolios K."/>
            <person name="Mavromatis K."/>
            <person name="Ivanova N."/>
            <person name="Mikhailova N."/>
            <person name="Pati A."/>
            <person name="Chen A."/>
            <person name="Palaniappan K."/>
            <person name="Land M."/>
            <person name="Hauser L."/>
            <person name="Chang Y.J."/>
            <person name="Jeffries C.D."/>
            <person name="Detter J.C."/>
            <person name="Brambilla E."/>
            <person name="Kannan K.P."/>
            <person name="Djao O.D."/>
            <person name="Rohde M."/>
            <person name="Pukall R."/>
            <person name="Spring S."/>
            <person name="Goker M."/>
            <person name="Sikorski J."/>
            <person name="Woyke T."/>
            <person name="Bristow J."/>
            <person name="Eisen J.A."/>
            <person name="Markowitz V."/>
            <person name="Hugenholtz P."/>
            <person name="Kyrpides N.C."/>
            <person name="Klenk H.P."/>
        </authorList>
    </citation>
    <scope>NUCLEOTIDE SEQUENCE [LARGE SCALE GENOMIC DNA]</scope>
    <source>
        <strain evidence="13">ATCC 33891 / DSM 2032 / 1pr3</strain>
    </source>
</reference>
<keyword evidence="4 8" id="KW-0238">DNA-binding</keyword>
<dbReference type="GO" id="GO:0070063">
    <property type="term" value="F:RNA polymerase binding"/>
    <property type="evidence" value="ECO:0007669"/>
    <property type="project" value="InterPro"/>
</dbReference>
<dbReference type="GO" id="GO:0032784">
    <property type="term" value="P:regulation of DNA-templated transcription elongation"/>
    <property type="evidence" value="ECO:0007669"/>
    <property type="project" value="UniProtKB-UniRule"/>
</dbReference>
<evidence type="ECO:0000256" key="4">
    <source>
        <dbReference type="ARBA" id="ARBA00023125"/>
    </source>
</evidence>
<dbReference type="PROSITE" id="PS00829">
    <property type="entry name" value="GREAB_1"/>
    <property type="match status" value="1"/>
</dbReference>
<keyword evidence="13" id="KW-1185">Reference proteome</keyword>
<evidence type="ECO:0000256" key="5">
    <source>
        <dbReference type="ARBA" id="ARBA00023163"/>
    </source>
</evidence>
<dbReference type="PIRSF" id="PIRSF006092">
    <property type="entry name" value="GreA_GreB"/>
    <property type="match status" value="1"/>
</dbReference>
<name>A0A7U3YM84_DESPD</name>
<dbReference type="Gene3D" id="3.10.50.30">
    <property type="entry name" value="Transcription elongation factor, GreA/GreB, C-terminal domain"/>
    <property type="match status" value="1"/>
</dbReference>
<dbReference type="KEGG" id="dpr:Despr_1810"/>
<dbReference type="Pfam" id="PF03449">
    <property type="entry name" value="GreA_GreB_N"/>
    <property type="match status" value="1"/>
</dbReference>
<dbReference type="NCBIfam" id="TIGR01462">
    <property type="entry name" value="greA"/>
    <property type="match status" value="1"/>
</dbReference>
<dbReference type="InterPro" id="IPR036953">
    <property type="entry name" value="GreA/GreB_C_sf"/>
</dbReference>
<keyword evidence="3 8" id="KW-0805">Transcription regulation</keyword>
<dbReference type="NCBIfam" id="NF001263">
    <property type="entry name" value="PRK00226.1-4"/>
    <property type="match status" value="1"/>
</dbReference>
<feature type="domain" description="Transcription elongation factor GreA/GreB N-terminal" evidence="11">
    <location>
        <begin position="5"/>
        <end position="75"/>
    </location>
</feature>
<dbReference type="AlphaFoldDB" id="A0A7U3YM84"/>
<evidence type="ECO:0000256" key="2">
    <source>
        <dbReference type="ARBA" id="ARBA00013729"/>
    </source>
</evidence>
<dbReference type="FunFam" id="1.10.287.180:FF:000001">
    <property type="entry name" value="Transcription elongation factor GreA"/>
    <property type="match status" value="1"/>
</dbReference>
<evidence type="ECO:0000259" key="11">
    <source>
        <dbReference type="Pfam" id="PF03449"/>
    </source>
</evidence>
<dbReference type="InterPro" id="IPR036805">
    <property type="entry name" value="Tscrpt_elong_fac_GreA/B_N_sf"/>
</dbReference>
<dbReference type="FunFam" id="3.10.50.30:FF:000001">
    <property type="entry name" value="Transcription elongation factor GreA"/>
    <property type="match status" value="1"/>
</dbReference>
<dbReference type="SUPFAM" id="SSF46557">
    <property type="entry name" value="GreA transcript cleavage protein, N-terminal domain"/>
    <property type="match status" value="1"/>
</dbReference>
<dbReference type="NCBIfam" id="NF001264">
    <property type="entry name" value="PRK00226.1-5"/>
    <property type="match status" value="1"/>
</dbReference>
<dbReference type="GO" id="GO:0003677">
    <property type="term" value="F:DNA binding"/>
    <property type="evidence" value="ECO:0007669"/>
    <property type="project" value="UniProtKB-UniRule"/>
</dbReference>
<dbReference type="InterPro" id="IPR028624">
    <property type="entry name" value="Tscrpt_elong_fac_GreA/B"/>
</dbReference>
<proteinExistence type="inferred from homology"/>
<accession>A0A7U3YM84</accession>
<dbReference type="PANTHER" id="PTHR30437">
    <property type="entry name" value="TRANSCRIPTION ELONGATION FACTOR GREA"/>
    <property type="match status" value="1"/>
</dbReference>
<keyword evidence="12" id="KW-0648">Protein biosynthesis</keyword>
<dbReference type="PROSITE" id="PS00830">
    <property type="entry name" value="GREAB_2"/>
    <property type="match status" value="1"/>
</dbReference>
<dbReference type="Pfam" id="PF01272">
    <property type="entry name" value="GreA_GreB"/>
    <property type="match status" value="1"/>
</dbReference>
<keyword evidence="5 8" id="KW-0804">Transcription</keyword>
<dbReference type="GO" id="GO:0006354">
    <property type="term" value="P:DNA-templated transcription elongation"/>
    <property type="evidence" value="ECO:0007669"/>
    <property type="project" value="TreeGrafter"/>
</dbReference>
<sequence length="161" mass="17742">MVVRIPMSLTGNRQLREELERLERVERPEIVKAIEVARAHGDLSENAEYHAAKERQSLVEGRILELKDKLGRAEVIDCSKVSTNRAVFGTVVTLMDLTTEVEVTYQLLGPEEADVKKGSISVLSPLGQALLGKEIGDEVVTKTPGGMREFEVIDITASSIK</sequence>
<dbReference type="PANTHER" id="PTHR30437:SF4">
    <property type="entry name" value="TRANSCRIPTION ELONGATION FACTOR GREA"/>
    <property type="match status" value="1"/>
</dbReference>
<evidence type="ECO:0000256" key="6">
    <source>
        <dbReference type="ARBA" id="ARBA00024916"/>
    </source>
</evidence>
<dbReference type="InterPro" id="IPR023459">
    <property type="entry name" value="Tscrpt_elong_fac_GreA/B_fam"/>
</dbReference>
<dbReference type="SUPFAM" id="SSF54534">
    <property type="entry name" value="FKBP-like"/>
    <property type="match status" value="1"/>
</dbReference>
<evidence type="ECO:0000256" key="3">
    <source>
        <dbReference type="ARBA" id="ARBA00023015"/>
    </source>
</evidence>
<evidence type="ECO:0000313" key="13">
    <source>
        <dbReference type="Proteomes" id="UP000006365"/>
    </source>
</evidence>
<dbReference type="Proteomes" id="UP000006365">
    <property type="component" value="Chromosome"/>
</dbReference>
<organism evidence="12 13">
    <name type="scientific">Desulfobulbus propionicus (strain ATCC 33891 / DSM 2032 / VKM B-1956 / 1pr3)</name>
    <dbReference type="NCBI Taxonomy" id="577650"/>
    <lineage>
        <taxon>Bacteria</taxon>
        <taxon>Pseudomonadati</taxon>
        <taxon>Thermodesulfobacteriota</taxon>
        <taxon>Desulfobulbia</taxon>
        <taxon>Desulfobulbales</taxon>
        <taxon>Desulfobulbaceae</taxon>
        <taxon>Desulfobulbus</taxon>
    </lineage>
</organism>
<comment type="function">
    <text evidence="6 8 9">Necessary for efficient RNA polymerase transcription elongation past template-encoded arresting sites. The arresting sites in DNA have the property of trapping a certain fraction of elongating RNA polymerases that pass through, resulting in locked ternary complexes. Cleavage of the nascent transcript by cleavage factors such as GreA or GreB allows the resumption of elongation from the new 3'terminus. GreA releases sequences of 2 to 3 nucleotides.</text>
</comment>
<keyword evidence="12" id="KW-0251">Elongation factor</keyword>
<evidence type="ECO:0000256" key="8">
    <source>
        <dbReference type="HAMAP-Rule" id="MF_00105"/>
    </source>
</evidence>
<evidence type="ECO:0000256" key="1">
    <source>
        <dbReference type="ARBA" id="ARBA00008213"/>
    </source>
</evidence>
<dbReference type="InterPro" id="IPR018151">
    <property type="entry name" value="TF_GreA/GreB_CS"/>
</dbReference>
<comment type="similarity">
    <text evidence="1 8 9">Belongs to the GreA/GreB family.</text>
</comment>
<dbReference type="RefSeq" id="WP_015724501.1">
    <property type="nucleotide sequence ID" value="NC_014972.1"/>
</dbReference>
<dbReference type="GO" id="GO:0003746">
    <property type="term" value="F:translation elongation factor activity"/>
    <property type="evidence" value="ECO:0007669"/>
    <property type="project" value="UniProtKB-KW"/>
</dbReference>
<dbReference type="InterPro" id="IPR006359">
    <property type="entry name" value="Tscrpt_elong_fac_GreA"/>
</dbReference>